<feature type="domain" description="PNPLA" evidence="2">
    <location>
        <begin position="1"/>
        <end position="115"/>
    </location>
</feature>
<proteinExistence type="predicted"/>
<sequence>EGKFIENWIRELLRKKNVQTFNDLVLEEYKDDERYRFKLRVIASDISQGRLLVLPQDIADFGIRPEDLSVAAAVRMSMSIPFFYEPVKLRNMKTNQLSYIVDGGILSNFPVWLFDSEGEIPEWSTFGFKLVEPEEEREIPHQVRGPISLFAALFSTMMQAHDARYIKDEQFIRTIPIPTLGVGTTDFDISRERSEALYQSGREAAEKFFDTWNFSKYIDRYRRGKPRIDRGLRLKSG</sequence>
<evidence type="ECO:0000313" key="3">
    <source>
        <dbReference type="EMBL" id="GAF70176.1"/>
    </source>
</evidence>
<dbReference type="InterPro" id="IPR002641">
    <property type="entry name" value="PNPLA_dom"/>
</dbReference>
<dbReference type="InterPro" id="IPR016035">
    <property type="entry name" value="Acyl_Trfase/lysoPLipase"/>
</dbReference>
<gene>
    <name evidence="3" type="ORF">S01H1_07620</name>
</gene>
<dbReference type="PANTHER" id="PTHR46394">
    <property type="entry name" value="ANNEXIN"/>
    <property type="match status" value="1"/>
</dbReference>
<protein>
    <recommendedName>
        <fullName evidence="2">PNPLA domain-containing protein</fullName>
    </recommendedName>
</protein>
<dbReference type="PANTHER" id="PTHR46394:SF1">
    <property type="entry name" value="PNPLA DOMAIN-CONTAINING PROTEIN"/>
    <property type="match status" value="1"/>
</dbReference>
<dbReference type="EMBL" id="BARS01003921">
    <property type="protein sequence ID" value="GAF70176.1"/>
    <property type="molecule type" value="Genomic_DNA"/>
</dbReference>
<dbReference type="Pfam" id="PF01734">
    <property type="entry name" value="Patatin"/>
    <property type="match status" value="1"/>
</dbReference>
<keyword evidence="1" id="KW-0443">Lipid metabolism</keyword>
<reference evidence="3" key="1">
    <citation type="journal article" date="2014" name="Front. Microbiol.">
        <title>High frequency of phylogenetically diverse reductive dehalogenase-homologous genes in deep subseafloor sedimentary metagenomes.</title>
        <authorList>
            <person name="Kawai M."/>
            <person name="Futagami T."/>
            <person name="Toyoda A."/>
            <person name="Takaki Y."/>
            <person name="Nishi S."/>
            <person name="Hori S."/>
            <person name="Arai W."/>
            <person name="Tsubouchi T."/>
            <person name="Morono Y."/>
            <person name="Uchiyama I."/>
            <person name="Ito T."/>
            <person name="Fujiyama A."/>
            <person name="Inagaki F."/>
            <person name="Takami H."/>
        </authorList>
    </citation>
    <scope>NUCLEOTIDE SEQUENCE</scope>
    <source>
        <strain evidence="3">Expedition CK06-06</strain>
    </source>
</reference>
<feature type="non-terminal residue" evidence="3">
    <location>
        <position position="1"/>
    </location>
</feature>
<dbReference type="GO" id="GO:0006629">
    <property type="term" value="P:lipid metabolic process"/>
    <property type="evidence" value="ECO:0007669"/>
    <property type="project" value="UniProtKB-KW"/>
</dbReference>
<dbReference type="InterPro" id="IPR052580">
    <property type="entry name" value="Lipid_Hydrolase"/>
</dbReference>
<evidence type="ECO:0000259" key="2">
    <source>
        <dbReference type="PROSITE" id="PS51635"/>
    </source>
</evidence>
<accession>X0S4K5</accession>
<dbReference type="SUPFAM" id="SSF52151">
    <property type="entry name" value="FabD/lysophospholipase-like"/>
    <property type="match status" value="1"/>
</dbReference>
<dbReference type="PROSITE" id="PS51635">
    <property type="entry name" value="PNPLA"/>
    <property type="match status" value="1"/>
</dbReference>
<evidence type="ECO:0000256" key="1">
    <source>
        <dbReference type="ARBA" id="ARBA00023098"/>
    </source>
</evidence>
<dbReference type="AlphaFoldDB" id="X0S4K5"/>
<dbReference type="Gene3D" id="3.40.1090.10">
    <property type="entry name" value="Cytosolic phospholipase A2 catalytic domain"/>
    <property type="match status" value="1"/>
</dbReference>
<organism evidence="3">
    <name type="scientific">marine sediment metagenome</name>
    <dbReference type="NCBI Taxonomy" id="412755"/>
    <lineage>
        <taxon>unclassified sequences</taxon>
        <taxon>metagenomes</taxon>
        <taxon>ecological metagenomes</taxon>
    </lineage>
</organism>
<comment type="caution">
    <text evidence="3">The sequence shown here is derived from an EMBL/GenBank/DDBJ whole genome shotgun (WGS) entry which is preliminary data.</text>
</comment>
<name>X0S4K5_9ZZZZ</name>